<dbReference type="InterPro" id="IPR036291">
    <property type="entry name" value="NAD(P)-bd_dom_sf"/>
</dbReference>
<name>A0ABM8ZZV4_9VIBR</name>
<keyword evidence="2 3" id="KW-0560">Oxidoreductase</keyword>
<dbReference type="PROSITE" id="PS00061">
    <property type="entry name" value="ADH_SHORT"/>
    <property type="match status" value="1"/>
</dbReference>
<comment type="similarity">
    <text evidence="1">Belongs to the short-chain dehydrogenases/reductases (SDR) family.</text>
</comment>
<evidence type="ECO:0000313" key="4">
    <source>
        <dbReference type="Proteomes" id="UP000838748"/>
    </source>
</evidence>
<dbReference type="PANTHER" id="PTHR43639">
    <property type="entry name" value="OXIDOREDUCTASE, SHORT-CHAIN DEHYDROGENASE/REDUCTASE FAMILY (AFU_ORTHOLOGUE AFUA_5G02870)"/>
    <property type="match status" value="1"/>
</dbReference>
<dbReference type="Gene3D" id="3.40.50.720">
    <property type="entry name" value="NAD(P)-binding Rossmann-like Domain"/>
    <property type="match status" value="1"/>
</dbReference>
<dbReference type="EMBL" id="CAKLDM010000001">
    <property type="protein sequence ID" value="CAH0536654.1"/>
    <property type="molecule type" value="Genomic_DNA"/>
</dbReference>
<accession>A0ABM8ZZV4</accession>
<evidence type="ECO:0000313" key="3">
    <source>
        <dbReference type="EMBL" id="CAH0536654.1"/>
    </source>
</evidence>
<dbReference type="Proteomes" id="UP000838748">
    <property type="component" value="Unassembled WGS sequence"/>
</dbReference>
<dbReference type="EC" id="1.1.1.100" evidence="3"/>
<reference evidence="3" key="1">
    <citation type="submission" date="2021-11" db="EMBL/GenBank/DDBJ databases">
        <authorList>
            <person name="Rodrigo-Torres L."/>
            <person name="Arahal R. D."/>
            <person name="Lucena T."/>
        </authorList>
    </citation>
    <scope>NUCLEOTIDE SEQUENCE</scope>
    <source>
        <strain evidence="3">CECT 7928</strain>
    </source>
</reference>
<sequence>MSKYALVTGGSGGLGAAICAMLANNDYKVIFTYHSNKDKAEKILDSLVGEEHACYQLNVADTQAIEDLQANLRKDNIDIDLLVNCAGTTQFVAHHDLDALEDSVIDKILSVNVRAPFAMTRSFLPSLKKNKGCVINITSIAAKTAMGSNIAYCASKAALENMTCSLARALAPDVRVLSVAPGLIDTEFVKGLDDKWRDQQEQATPLQRLADVDEVAKAVLLAAEHLTFSTGTTISVDGGRPLSN</sequence>
<dbReference type="RefSeq" id="WP_237360007.1">
    <property type="nucleotide sequence ID" value="NZ_CAKLDM010000001.1"/>
</dbReference>
<dbReference type="InterPro" id="IPR020904">
    <property type="entry name" value="Sc_DH/Rdtase_CS"/>
</dbReference>
<dbReference type="PANTHER" id="PTHR43639:SF1">
    <property type="entry name" value="SHORT-CHAIN DEHYDROGENASE_REDUCTASE FAMILY PROTEIN"/>
    <property type="match status" value="1"/>
</dbReference>
<dbReference type="CDD" id="cd05233">
    <property type="entry name" value="SDR_c"/>
    <property type="match status" value="1"/>
</dbReference>
<dbReference type="PRINTS" id="PR00081">
    <property type="entry name" value="GDHRDH"/>
</dbReference>
<keyword evidence="4" id="KW-1185">Reference proteome</keyword>
<dbReference type="InterPro" id="IPR002347">
    <property type="entry name" value="SDR_fam"/>
</dbReference>
<proteinExistence type="inferred from homology"/>
<dbReference type="SUPFAM" id="SSF51735">
    <property type="entry name" value="NAD(P)-binding Rossmann-fold domains"/>
    <property type="match status" value="1"/>
</dbReference>
<dbReference type="PRINTS" id="PR00080">
    <property type="entry name" value="SDRFAMILY"/>
</dbReference>
<dbReference type="GO" id="GO:0004316">
    <property type="term" value="F:3-oxoacyl-[acyl-carrier-protein] reductase (NADPH) activity"/>
    <property type="evidence" value="ECO:0007669"/>
    <property type="project" value="UniProtKB-EC"/>
</dbReference>
<evidence type="ECO:0000256" key="1">
    <source>
        <dbReference type="ARBA" id="ARBA00006484"/>
    </source>
</evidence>
<gene>
    <name evidence="3" type="primary">fabG_2</name>
    <name evidence="3" type="ORF">VMF7928_00608</name>
</gene>
<evidence type="ECO:0000256" key="2">
    <source>
        <dbReference type="ARBA" id="ARBA00023002"/>
    </source>
</evidence>
<comment type="caution">
    <text evidence="3">The sequence shown here is derived from an EMBL/GenBank/DDBJ whole genome shotgun (WGS) entry which is preliminary data.</text>
</comment>
<organism evidence="3 4">
    <name type="scientific">Vibrio marisflavi CECT 7928</name>
    <dbReference type="NCBI Taxonomy" id="634439"/>
    <lineage>
        <taxon>Bacteria</taxon>
        <taxon>Pseudomonadati</taxon>
        <taxon>Pseudomonadota</taxon>
        <taxon>Gammaproteobacteria</taxon>
        <taxon>Vibrionales</taxon>
        <taxon>Vibrionaceae</taxon>
        <taxon>Vibrio</taxon>
    </lineage>
</organism>
<protein>
    <submittedName>
        <fullName evidence="3">3-oxoacyl-[acyl-carrier-protein] reductase FabG</fullName>
        <ecNumber evidence="3">1.1.1.100</ecNumber>
    </submittedName>
</protein>
<dbReference type="Pfam" id="PF13561">
    <property type="entry name" value="adh_short_C2"/>
    <property type="match status" value="1"/>
</dbReference>